<accession>A0A934KLB2</accession>
<dbReference type="PANTHER" id="PTHR44591">
    <property type="entry name" value="STRESS RESPONSE REGULATOR PROTEIN 1"/>
    <property type="match status" value="1"/>
</dbReference>
<evidence type="ECO:0000256" key="1">
    <source>
        <dbReference type="ARBA" id="ARBA00022553"/>
    </source>
</evidence>
<dbReference type="SMART" id="SM00448">
    <property type="entry name" value="REC"/>
    <property type="match status" value="1"/>
</dbReference>
<dbReference type="SUPFAM" id="SSF52172">
    <property type="entry name" value="CheY-like"/>
    <property type="match status" value="1"/>
</dbReference>
<evidence type="ECO:0000313" key="4">
    <source>
        <dbReference type="EMBL" id="MBJ7608584.1"/>
    </source>
</evidence>
<dbReference type="PROSITE" id="PS50110">
    <property type="entry name" value="RESPONSE_REGULATORY"/>
    <property type="match status" value="1"/>
</dbReference>
<sequence length="140" mass="15931">MSRPVREVEVEVSADDDQVIDVLLIEDDRETLEMYKLKLEKDGYRVHVAMDGEEGVRRATELTPDIVFLDIRLPKKDGFTVLEELRGQDTTADIPVIILSNYGERELVDRGLKLGAMEFLVKAQTSPIVLSEGIDEWLKE</sequence>
<evidence type="ECO:0000256" key="2">
    <source>
        <dbReference type="PROSITE-ProRule" id="PRU00169"/>
    </source>
</evidence>
<keyword evidence="1 2" id="KW-0597">Phosphoprotein</keyword>
<dbReference type="CDD" id="cd00156">
    <property type="entry name" value="REC"/>
    <property type="match status" value="1"/>
</dbReference>
<organism evidence="4 5">
    <name type="scientific">Candidatus Amunia macphersoniae</name>
    <dbReference type="NCBI Taxonomy" id="3127014"/>
    <lineage>
        <taxon>Bacteria</taxon>
        <taxon>Bacillati</taxon>
        <taxon>Candidatus Dormiibacterota</taxon>
        <taxon>Candidatus Dormibacteria</taxon>
        <taxon>Candidatus Aeolococcales</taxon>
        <taxon>Candidatus Aeolococcaceae</taxon>
        <taxon>Candidatus Amunia</taxon>
    </lineage>
</organism>
<dbReference type="InterPro" id="IPR001789">
    <property type="entry name" value="Sig_transdc_resp-reg_receiver"/>
</dbReference>
<feature type="modified residue" description="4-aspartylphosphate" evidence="2">
    <location>
        <position position="70"/>
    </location>
</feature>
<comment type="caution">
    <text evidence="4">The sequence shown here is derived from an EMBL/GenBank/DDBJ whole genome shotgun (WGS) entry which is preliminary data.</text>
</comment>
<dbReference type="InterPro" id="IPR011006">
    <property type="entry name" value="CheY-like_superfamily"/>
</dbReference>
<dbReference type="Proteomes" id="UP000614410">
    <property type="component" value="Unassembled WGS sequence"/>
</dbReference>
<evidence type="ECO:0000313" key="5">
    <source>
        <dbReference type="Proteomes" id="UP000614410"/>
    </source>
</evidence>
<proteinExistence type="predicted"/>
<dbReference type="InterPro" id="IPR050595">
    <property type="entry name" value="Bact_response_regulator"/>
</dbReference>
<dbReference type="PANTHER" id="PTHR44591:SF3">
    <property type="entry name" value="RESPONSE REGULATORY DOMAIN-CONTAINING PROTEIN"/>
    <property type="match status" value="1"/>
</dbReference>
<dbReference type="GO" id="GO:0000160">
    <property type="term" value="P:phosphorelay signal transduction system"/>
    <property type="evidence" value="ECO:0007669"/>
    <property type="project" value="InterPro"/>
</dbReference>
<gene>
    <name evidence="4" type="ORF">JF887_04015</name>
</gene>
<dbReference type="Pfam" id="PF00072">
    <property type="entry name" value="Response_reg"/>
    <property type="match status" value="1"/>
</dbReference>
<dbReference type="EMBL" id="JAEKNN010000020">
    <property type="protein sequence ID" value="MBJ7608584.1"/>
    <property type="molecule type" value="Genomic_DNA"/>
</dbReference>
<dbReference type="AlphaFoldDB" id="A0A934KLB2"/>
<reference evidence="4 5" key="1">
    <citation type="submission" date="2020-10" db="EMBL/GenBank/DDBJ databases">
        <title>Ca. Dormibacterota MAGs.</title>
        <authorList>
            <person name="Montgomery K."/>
        </authorList>
    </citation>
    <scope>NUCLEOTIDE SEQUENCE [LARGE SCALE GENOMIC DNA]</scope>
    <source>
        <strain evidence="4">Mitchell_Peninsula_5</strain>
    </source>
</reference>
<evidence type="ECO:0000259" key="3">
    <source>
        <dbReference type="PROSITE" id="PS50110"/>
    </source>
</evidence>
<dbReference type="Gene3D" id="3.40.50.2300">
    <property type="match status" value="1"/>
</dbReference>
<protein>
    <submittedName>
        <fullName evidence="4">Response regulator</fullName>
    </submittedName>
</protein>
<feature type="domain" description="Response regulatory" evidence="3">
    <location>
        <begin position="21"/>
        <end position="137"/>
    </location>
</feature>
<name>A0A934KLB2_9BACT</name>